<accession>A0ACB9YL29</accession>
<reference evidence="1 2" key="1">
    <citation type="journal article" date="2022" name="New Phytol.">
        <title>Ecological generalism drives hyperdiversity of secondary metabolite gene clusters in xylarialean endophytes.</title>
        <authorList>
            <person name="Franco M.E.E."/>
            <person name="Wisecaver J.H."/>
            <person name="Arnold A.E."/>
            <person name="Ju Y.M."/>
            <person name="Slot J.C."/>
            <person name="Ahrendt S."/>
            <person name="Moore L.P."/>
            <person name="Eastman K.E."/>
            <person name="Scott K."/>
            <person name="Konkel Z."/>
            <person name="Mondo S.J."/>
            <person name="Kuo A."/>
            <person name="Hayes R.D."/>
            <person name="Haridas S."/>
            <person name="Andreopoulos B."/>
            <person name="Riley R."/>
            <person name="LaButti K."/>
            <person name="Pangilinan J."/>
            <person name="Lipzen A."/>
            <person name="Amirebrahimi M."/>
            <person name="Yan J."/>
            <person name="Adam C."/>
            <person name="Keymanesh K."/>
            <person name="Ng V."/>
            <person name="Louie K."/>
            <person name="Northen T."/>
            <person name="Drula E."/>
            <person name="Henrissat B."/>
            <person name="Hsieh H.M."/>
            <person name="Youens-Clark K."/>
            <person name="Lutzoni F."/>
            <person name="Miadlikowska J."/>
            <person name="Eastwood D.C."/>
            <person name="Hamelin R.C."/>
            <person name="Grigoriev I.V."/>
            <person name="U'Ren J.M."/>
        </authorList>
    </citation>
    <scope>NUCLEOTIDE SEQUENCE [LARGE SCALE GENOMIC DNA]</scope>
    <source>
        <strain evidence="1 2">CBS 119005</strain>
    </source>
</reference>
<sequence>MAKVLYEKGYHVFAALRNTSKAGTWRDMSDVEILELDVSSKESIARCAAEVRRRTSTLDILINNAGNDFVMLILDTDIEKAKRFFDVNFWSVPLVTQAFADIICKARGVIVNTSSVLWNIPTPWAGVYITSKVAVKQLSETMRVEMEPLGVRVVTAIIGAVGTNFSSQRAI</sequence>
<proteinExistence type="predicted"/>
<evidence type="ECO:0000313" key="2">
    <source>
        <dbReference type="Proteomes" id="UP001497700"/>
    </source>
</evidence>
<dbReference type="EMBL" id="MU393599">
    <property type="protein sequence ID" value="KAI4860106.1"/>
    <property type="molecule type" value="Genomic_DNA"/>
</dbReference>
<evidence type="ECO:0000313" key="1">
    <source>
        <dbReference type="EMBL" id="KAI4860106.1"/>
    </source>
</evidence>
<keyword evidence="2" id="KW-1185">Reference proteome</keyword>
<name>A0ACB9YL29_9PEZI</name>
<dbReference type="Proteomes" id="UP001497700">
    <property type="component" value="Unassembled WGS sequence"/>
</dbReference>
<comment type="caution">
    <text evidence="1">The sequence shown here is derived from an EMBL/GenBank/DDBJ whole genome shotgun (WGS) entry which is preliminary data.</text>
</comment>
<gene>
    <name evidence="1" type="ORF">F4820DRAFT_453235</name>
</gene>
<organism evidence="1 2">
    <name type="scientific">Hypoxylon rubiginosum</name>
    <dbReference type="NCBI Taxonomy" id="110542"/>
    <lineage>
        <taxon>Eukaryota</taxon>
        <taxon>Fungi</taxon>
        <taxon>Dikarya</taxon>
        <taxon>Ascomycota</taxon>
        <taxon>Pezizomycotina</taxon>
        <taxon>Sordariomycetes</taxon>
        <taxon>Xylariomycetidae</taxon>
        <taxon>Xylariales</taxon>
        <taxon>Hypoxylaceae</taxon>
        <taxon>Hypoxylon</taxon>
    </lineage>
</organism>
<protein>
    <submittedName>
        <fullName evidence="1">NAD(P)-binding protein</fullName>
    </submittedName>
</protein>